<dbReference type="Gene3D" id="2.60.40.3440">
    <property type="match status" value="1"/>
</dbReference>
<sequence length="858" mass="94524">MSFPFGKENPPENDHTFSFTAVLTAVDGSRYYSTFLGFPRAAPASQQWTVLCLISHFPQLDALLQCIRGLYTSAQRVDANQLASMVVFLVNRVSLPVLPYTERTFALNGQPISIVLPPHRDPWTSNIALFPIFKNLKVEGVRQIVNALLCDVSILFHCDNLQALNRDIQGLCQIIYPFSWHHTIIAVLSPMMLEMLESPTPSIFGLASKVYEDQVEGGGKRFVGLIVDLGEGKVSLSPGCVLPPFPKKESDALDKRWKAAVRSADEQSYNVQASEAQRTLNFNEKIYEGMLLCYVSLLGGFSSYRHFLTQLRGVITFSSEAFATQRGGGDQERVQFYRTFVDSGAFRIFIEEEAHRRFNNPYRTYIASGHTELGQFLEAKTRKLTIDALPAESFGPETSVAGQDAKVFEAPLPWHAVPTVADQMQPHPFMRVLVSPETLKHTAELASDSKVDAETIQAALFGLMEEKKDAPSHDSLKHIVQTLNHSHTRAALANVVQNKPPALARVSLSSDHKPAPAYAASPRSNNAPVDTPVLRDASHVVEENSCLVIEAPEGLFNGVPAAVVSRSAIVLCVRPQHGEVNINSSGGFTYRPKHDFCGSDSFQVLATCKGLDSNIANITVEVIAGAHMILTPKRFEVLAYIIESMLNRCTQLSPSYALEAEVEMKSVLTLIAQSSSSESKSYSPPTLPKSASAASSVFSVPPLSLVASSAAPSNGQSANHSEDKDPDYFNCAYVMKKLSSIRTIDPAKPNSPLLMSQIFRFHPLWRDFMFWLLDAQNFVGHRLNALDGSAGPDDTVSAMIKAVHEWVQRTVVYMIDLGMARHQIAVTLTKILMLFELSPLERMELLQLIPGANSFEPN</sequence>
<dbReference type="PANTHER" id="PTHR12296:SF21">
    <property type="entry name" value="DENN DOMAIN-CONTAINING PROTEIN 3"/>
    <property type="match status" value="1"/>
</dbReference>
<dbReference type="InterPro" id="IPR037516">
    <property type="entry name" value="Tripartite_DENN"/>
</dbReference>
<evidence type="ECO:0000313" key="2">
    <source>
        <dbReference type="EMBL" id="BAK00976.1"/>
    </source>
</evidence>
<dbReference type="AlphaFoldDB" id="F2E0V4"/>
<organism evidence="2">
    <name type="scientific">Hordeum vulgare subsp. vulgare</name>
    <name type="common">Domesticated barley</name>
    <dbReference type="NCBI Taxonomy" id="112509"/>
    <lineage>
        <taxon>Eukaryota</taxon>
        <taxon>Viridiplantae</taxon>
        <taxon>Streptophyta</taxon>
        <taxon>Embryophyta</taxon>
        <taxon>Tracheophyta</taxon>
        <taxon>Spermatophyta</taxon>
        <taxon>Magnoliopsida</taxon>
        <taxon>Liliopsida</taxon>
        <taxon>Poales</taxon>
        <taxon>Poaceae</taxon>
        <taxon>BOP clade</taxon>
        <taxon>Pooideae</taxon>
        <taxon>Triticodae</taxon>
        <taxon>Triticeae</taxon>
        <taxon>Hordeinae</taxon>
        <taxon>Hordeum</taxon>
    </lineage>
</organism>
<proteinExistence type="evidence at transcript level"/>
<dbReference type="PROSITE" id="PS50211">
    <property type="entry name" value="DENN"/>
    <property type="match status" value="1"/>
</dbReference>
<reference evidence="2" key="1">
    <citation type="journal article" date="2011" name="Plant Physiol.">
        <title>Comprehensive sequence analysis of 24,783 barley full-length cDNAs derived from 12 clone libraries.</title>
        <authorList>
            <person name="Matsumoto T."/>
            <person name="Tanaka T."/>
            <person name="Sakai H."/>
            <person name="Amano N."/>
            <person name="Kanamori H."/>
            <person name="Kurita K."/>
            <person name="Kikuta A."/>
            <person name="Kamiya K."/>
            <person name="Yamamoto M."/>
            <person name="Ikawa H."/>
            <person name="Fujii N."/>
            <person name="Hori K."/>
            <person name="Itoh T."/>
            <person name="Sato K."/>
        </authorList>
    </citation>
    <scope>NUCLEOTIDE SEQUENCE</scope>
    <source>
        <tissue evidence="2">Shoot and root</tissue>
    </source>
</reference>
<dbReference type="EMBL" id="AK369775">
    <property type="protein sequence ID" value="BAK00976.1"/>
    <property type="molecule type" value="mRNA"/>
</dbReference>
<name>F2E0V4_HORVV</name>
<dbReference type="Gene3D" id="3.40.50.11500">
    <property type="match status" value="1"/>
</dbReference>
<dbReference type="SMART" id="SM00799">
    <property type="entry name" value="DENN"/>
    <property type="match status" value="1"/>
</dbReference>
<feature type="domain" description="UDENN" evidence="1">
    <location>
        <begin position="1"/>
        <end position="360"/>
    </location>
</feature>
<dbReference type="Pfam" id="PF02141">
    <property type="entry name" value="DENN"/>
    <property type="match status" value="1"/>
</dbReference>
<dbReference type="InterPro" id="IPR005112">
    <property type="entry name" value="dDENN_dom"/>
</dbReference>
<dbReference type="InterPro" id="IPR043153">
    <property type="entry name" value="DENN_C"/>
</dbReference>
<dbReference type="InterPro" id="IPR051696">
    <property type="entry name" value="DENN_Domain_GEFs"/>
</dbReference>
<evidence type="ECO:0000259" key="1">
    <source>
        <dbReference type="PROSITE" id="PS50211"/>
    </source>
</evidence>
<dbReference type="Gene3D" id="3.30.450.200">
    <property type="match status" value="1"/>
</dbReference>
<dbReference type="InterPro" id="IPR001194">
    <property type="entry name" value="cDENN_dom"/>
</dbReference>
<protein>
    <submittedName>
        <fullName evidence="2">Predicted protein</fullName>
    </submittedName>
</protein>
<dbReference type="PANTHER" id="PTHR12296">
    <property type="entry name" value="DENN DOMAIN-CONTAINING PROTEIN 4"/>
    <property type="match status" value="1"/>
</dbReference>
<accession>F2E0V4</accession>
<dbReference type="SMART" id="SM00801">
    <property type="entry name" value="dDENN"/>
    <property type="match status" value="1"/>
</dbReference>